<dbReference type="AlphaFoldDB" id="S9UAQ5"/>
<dbReference type="EMBL" id="ATMH01005461">
    <property type="protein sequence ID" value="EPY27877.1"/>
    <property type="molecule type" value="Genomic_DNA"/>
</dbReference>
<comment type="caution">
    <text evidence="1">The sequence shown here is derived from an EMBL/GenBank/DDBJ whole genome shotgun (WGS) entry which is preliminary data.</text>
</comment>
<name>S9UAQ5_9TRYP</name>
<dbReference type="Pfam" id="PF05918">
    <property type="entry name" value="API5"/>
    <property type="match status" value="1"/>
</dbReference>
<accession>S9UAQ5</accession>
<protein>
    <submittedName>
        <fullName evidence="1">Uncharacterized protein</fullName>
    </submittedName>
</protein>
<gene>
    <name evidence="1" type="ORF">STCU_05461</name>
</gene>
<organism evidence="1 2">
    <name type="scientific">Strigomonas culicis</name>
    <dbReference type="NCBI Taxonomy" id="28005"/>
    <lineage>
        <taxon>Eukaryota</taxon>
        <taxon>Discoba</taxon>
        <taxon>Euglenozoa</taxon>
        <taxon>Kinetoplastea</taxon>
        <taxon>Metakinetoplastina</taxon>
        <taxon>Trypanosomatida</taxon>
        <taxon>Trypanosomatidae</taxon>
        <taxon>Strigomonadinae</taxon>
        <taxon>Strigomonas</taxon>
    </lineage>
</organism>
<proteinExistence type="predicted"/>
<sequence length="331" mass="37131">MMDKKWEYLSCEGSDILMQVMLDKEAFPEPARRAAATALDALVSTAFKSVIKKLVHWISDEREDDDPEQLQRERQLAVTRLTRMVTSATYRAHWTEELQSEVLDLIQRVLGTVDAREFTQLVRIVSHLPICKERHGVPLLELFLSKYDLNSERHLESVTIIGRYVKEGAEFDLLPYLEKSKLLAKPLGSDAHAVLLSRLVLLATRVATSDNAELLFEYVFGQLSALVGTDEALPDNLSVVEALLLAATNIARKKPAEVLHKLHEDALNVKMVSLVKAVEKVEPEAIFAVKKHVISHEVKHVDREVLATIHNIKLLAGAISSKHLPMDGRCA</sequence>
<evidence type="ECO:0000313" key="1">
    <source>
        <dbReference type="EMBL" id="EPY27877.1"/>
    </source>
</evidence>
<dbReference type="Proteomes" id="UP000015354">
    <property type="component" value="Unassembled WGS sequence"/>
</dbReference>
<reference evidence="1 2" key="1">
    <citation type="journal article" date="2013" name="PLoS ONE">
        <title>Predicting the Proteins of Angomonas deanei, Strigomonas culicis and Their Respective Endosymbionts Reveals New Aspects of the Trypanosomatidae Family.</title>
        <authorList>
            <person name="Motta M.C."/>
            <person name="Martins A.C."/>
            <person name="de Souza S.S."/>
            <person name="Catta-Preta C.M."/>
            <person name="Silva R."/>
            <person name="Klein C.C."/>
            <person name="de Almeida L.G."/>
            <person name="de Lima Cunha O."/>
            <person name="Ciapina L.P."/>
            <person name="Brocchi M."/>
            <person name="Colabardini A.C."/>
            <person name="de Araujo Lima B."/>
            <person name="Machado C.R."/>
            <person name="de Almeida Soares C.M."/>
            <person name="Probst C.M."/>
            <person name="de Menezes C.B."/>
            <person name="Thompson C.E."/>
            <person name="Bartholomeu D.C."/>
            <person name="Gradia D.F."/>
            <person name="Pavoni D.P."/>
            <person name="Grisard E.C."/>
            <person name="Fantinatti-Garboggini F."/>
            <person name="Marchini F.K."/>
            <person name="Rodrigues-Luiz G.F."/>
            <person name="Wagner G."/>
            <person name="Goldman G.H."/>
            <person name="Fietto J.L."/>
            <person name="Elias M.C."/>
            <person name="Goldman M.H."/>
            <person name="Sagot M.F."/>
            <person name="Pereira M."/>
            <person name="Stoco P.H."/>
            <person name="de Mendonca-Neto R.P."/>
            <person name="Teixeira S.M."/>
            <person name="Maciel T.E."/>
            <person name="de Oliveira Mendes T.A."/>
            <person name="Urmenyi T.P."/>
            <person name="de Souza W."/>
            <person name="Schenkman S."/>
            <person name="de Vasconcelos A.T."/>
        </authorList>
    </citation>
    <scope>NUCLEOTIDE SEQUENCE [LARGE SCALE GENOMIC DNA]</scope>
</reference>
<dbReference type="InterPro" id="IPR008383">
    <property type="entry name" value="API5"/>
</dbReference>
<evidence type="ECO:0000313" key="2">
    <source>
        <dbReference type="Proteomes" id="UP000015354"/>
    </source>
</evidence>
<keyword evidence="2" id="KW-1185">Reference proteome</keyword>
<dbReference type="OrthoDB" id="271793at2759"/>